<accession>A0ABZ2C5L0</accession>
<evidence type="ECO:0008006" key="5">
    <source>
        <dbReference type="Google" id="ProtNLM"/>
    </source>
</evidence>
<dbReference type="InterPro" id="IPR020818">
    <property type="entry name" value="Chaperonin_GroES"/>
</dbReference>
<keyword evidence="2" id="KW-0143">Chaperone</keyword>
<dbReference type="Proteomes" id="UP001330434">
    <property type="component" value="Plasmid pBealeia1"/>
</dbReference>
<proteinExistence type="inferred from homology"/>
<organism evidence="3 4">
    <name type="scientific">Candidatus Bealeia paramacronuclearis</name>
    <dbReference type="NCBI Taxonomy" id="1921001"/>
    <lineage>
        <taxon>Bacteria</taxon>
        <taxon>Pseudomonadati</taxon>
        <taxon>Pseudomonadota</taxon>
        <taxon>Alphaproteobacteria</taxon>
        <taxon>Holosporales</taxon>
        <taxon>Holosporaceae</taxon>
        <taxon>Candidatus Bealeia</taxon>
    </lineage>
</organism>
<evidence type="ECO:0000256" key="2">
    <source>
        <dbReference type="ARBA" id="ARBA00023186"/>
    </source>
</evidence>
<sequence>MSRIESHERHAAKRYVEQALGFEPPVPQGRFVCIKIWGRESEVHSIKNHRGKTQLVYLPPRIAANNKHPYALGLVVSQGPLTTSNDYAVGDFVMLKKGYGTEVMIRDVTLLFIDERDLLAVISDPRIVAEENLPRSLSLTAQLYSQNTHVA</sequence>
<reference evidence="3 4" key="1">
    <citation type="journal article" date="2024" name="Environ. Microbiol.">
        <title>Novel evolutionary insights on the interactions of the Holosporales (Alphaproteobacteria) with eukaryotic hosts from comparative genomics.</title>
        <authorList>
            <person name="Giovannini M."/>
            <person name="Petroni G."/>
            <person name="Castelli M."/>
        </authorList>
    </citation>
    <scope>NUCLEOTIDE SEQUENCE [LARGE SCALE GENOMIC DNA]</scope>
    <source>
        <strain evidence="3 4">US_Bl 15I1</strain>
    </source>
</reference>
<keyword evidence="4" id="KW-1185">Reference proteome</keyword>
<evidence type="ECO:0000256" key="1">
    <source>
        <dbReference type="ARBA" id="ARBA00006975"/>
    </source>
</evidence>
<keyword evidence="3" id="KW-0614">Plasmid</keyword>
<dbReference type="CDD" id="cd00320">
    <property type="entry name" value="cpn10"/>
    <property type="match status" value="1"/>
</dbReference>
<evidence type="ECO:0000313" key="4">
    <source>
        <dbReference type="Proteomes" id="UP001330434"/>
    </source>
</evidence>
<comment type="similarity">
    <text evidence="1">Belongs to the GroES chaperonin family.</text>
</comment>
<geneLocation type="plasmid" evidence="3 4">
    <name>pBealeia1</name>
</geneLocation>
<dbReference type="InterPro" id="IPR037124">
    <property type="entry name" value="Chaperonin_GroES_sf"/>
</dbReference>
<name>A0ABZ2C5L0_9PROT</name>
<dbReference type="InterPro" id="IPR011032">
    <property type="entry name" value="GroES-like_sf"/>
</dbReference>
<gene>
    <name evidence="3" type="ORF">Bealeia1_01986</name>
</gene>
<dbReference type="Gene3D" id="2.30.33.40">
    <property type="entry name" value="GroES chaperonin"/>
    <property type="match status" value="1"/>
</dbReference>
<dbReference type="RefSeq" id="WP_331256816.1">
    <property type="nucleotide sequence ID" value="NZ_CP133271.1"/>
</dbReference>
<dbReference type="Pfam" id="PF00166">
    <property type="entry name" value="Cpn10"/>
    <property type="match status" value="1"/>
</dbReference>
<dbReference type="SUPFAM" id="SSF50129">
    <property type="entry name" value="GroES-like"/>
    <property type="match status" value="1"/>
</dbReference>
<protein>
    <recommendedName>
        <fullName evidence="5">10 kDa chaperonin</fullName>
    </recommendedName>
</protein>
<dbReference type="EMBL" id="CP133271">
    <property type="protein sequence ID" value="WVX67767.1"/>
    <property type="molecule type" value="Genomic_DNA"/>
</dbReference>
<evidence type="ECO:0000313" key="3">
    <source>
        <dbReference type="EMBL" id="WVX67767.1"/>
    </source>
</evidence>